<accession>A0A8C0HFB3</accession>
<dbReference type="InterPro" id="IPR050916">
    <property type="entry name" value="SCAN-C2H2_zinc_finger"/>
</dbReference>
<dbReference type="InterPro" id="IPR003309">
    <property type="entry name" value="SCAN_dom"/>
</dbReference>
<reference evidence="4" key="1">
    <citation type="submission" date="2025-08" db="UniProtKB">
        <authorList>
            <consortium name="Ensembl"/>
        </authorList>
    </citation>
    <scope>IDENTIFICATION</scope>
</reference>
<dbReference type="GeneTree" id="ENSGT01030000234795"/>
<evidence type="ECO:0000256" key="2">
    <source>
        <dbReference type="SAM" id="MobiDB-lite"/>
    </source>
</evidence>
<name>A0A8C0HFB3_CHEAB</name>
<dbReference type="SUPFAM" id="SSF47353">
    <property type="entry name" value="Retrovirus capsid dimerization domain-like"/>
    <property type="match status" value="1"/>
</dbReference>
<dbReference type="AlphaFoldDB" id="A0A8C0HFB3"/>
<dbReference type="SMART" id="SM00431">
    <property type="entry name" value="SCAN"/>
    <property type="match status" value="1"/>
</dbReference>
<keyword evidence="1" id="KW-0539">Nucleus</keyword>
<dbReference type="PANTHER" id="PTHR45935:SF15">
    <property type="entry name" value="SCAN BOX DOMAIN-CONTAINING PROTEIN"/>
    <property type="match status" value="1"/>
</dbReference>
<evidence type="ECO:0000313" key="5">
    <source>
        <dbReference type="Proteomes" id="UP000694404"/>
    </source>
</evidence>
<dbReference type="Ensembl" id="ENSCABT00000024844.1">
    <property type="protein sequence ID" value="ENSCABP00000022679.1"/>
    <property type="gene ID" value="ENSCABG00000016698.1"/>
</dbReference>
<evidence type="ECO:0000259" key="3">
    <source>
        <dbReference type="PROSITE" id="PS50804"/>
    </source>
</evidence>
<evidence type="ECO:0000313" key="4">
    <source>
        <dbReference type="Ensembl" id="ENSCABP00000022679.1"/>
    </source>
</evidence>
<dbReference type="Pfam" id="PF02023">
    <property type="entry name" value="SCAN"/>
    <property type="match status" value="1"/>
</dbReference>
<dbReference type="PANTHER" id="PTHR45935">
    <property type="entry name" value="PROTEIN ZBED8-RELATED"/>
    <property type="match status" value="1"/>
</dbReference>
<organism evidence="4 5">
    <name type="scientific">Chelonoidis abingdonii</name>
    <name type="common">Abingdon island giant tortoise</name>
    <name type="synonym">Testudo abingdonii</name>
    <dbReference type="NCBI Taxonomy" id="106734"/>
    <lineage>
        <taxon>Eukaryota</taxon>
        <taxon>Metazoa</taxon>
        <taxon>Chordata</taxon>
        <taxon>Craniata</taxon>
        <taxon>Vertebrata</taxon>
        <taxon>Euteleostomi</taxon>
        <taxon>Archelosauria</taxon>
        <taxon>Testudinata</taxon>
        <taxon>Testudines</taxon>
        <taxon>Cryptodira</taxon>
        <taxon>Durocryptodira</taxon>
        <taxon>Testudinoidea</taxon>
        <taxon>Testudinidae</taxon>
        <taxon>Chelonoidis</taxon>
    </lineage>
</organism>
<feature type="domain" description="SCAN box" evidence="3">
    <location>
        <begin position="23"/>
        <end position="100"/>
    </location>
</feature>
<dbReference type="Proteomes" id="UP000694404">
    <property type="component" value="Unplaced"/>
</dbReference>
<sequence length="263" mass="29451">MQGTTVRSEILDTLDISPETFWQQFRSQTYPTGTRPRLVAQELKEACKWWLQPERRTADKVTEQIILEQFVHILLERARAWVLHHRPAMLTATVALMEDFLTAETSVGPATRTHSREHPNPKKKGRLRRKCGVSPAGKTLAQGFGPDAPNSHLDKDPCLRFPRANQSPATGLLRAPTWGGRPELRSCFLCEKYGHLQCDCTEMECSFSHICVGETWAWLPQVPKITVPVVVRDHPILALIKFGLWPDANPSNLGAPGQPPPGG</sequence>
<dbReference type="InterPro" id="IPR038269">
    <property type="entry name" value="SCAN_sf"/>
</dbReference>
<proteinExistence type="predicted"/>
<reference evidence="4" key="2">
    <citation type="submission" date="2025-09" db="UniProtKB">
        <authorList>
            <consortium name="Ensembl"/>
        </authorList>
    </citation>
    <scope>IDENTIFICATION</scope>
</reference>
<dbReference type="PROSITE" id="PS50804">
    <property type="entry name" value="SCAN_BOX"/>
    <property type="match status" value="1"/>
</dbReference>
<dbReference type="OMA" id="CTEMECS"/>
<keyword evidence="5" id="KW-1185">Reference proteome</keyword>
<evidence type="ECO:0000256" key="1">
    <source>
        <dbReference type="ARBA" id="ARBA00023242"/>
    </source>
</evidence>
<dbReference type="Gene3D" id="1.10.4020.10">
    <property type="entry name" value="DNA breaking-rejoining enzymes"/>
    <property type="match status" value="1"/>
</dbReference>
<protein>
    <recommendedName>
        <fullName evidence="3">SCAN box domain-containing protein</fullName>
    </recommendedName>
</protein>
<feature type="region of interest" description="Disordered" evidence="2">
    <location>
        <begin position="107"/>
        <end position="129"/>
    </location>
</feature>